<evidence type="ECO:0000313" key="3">
    <source>
        <dbReference type="EMBL" id="GJS59635.1"/>
    </source>
</evidence>
<dbReference type="PANTHER" id="PTHR46148">
    <property type="entry name" value="CHROMO DOMAIN-CONTAINING PROTEIN"/>
    <property type="match status" value="1"/>
</dbReference>
<accession>A0ABQ4X424</accession>
<reference evidence="3" key="1">
    <citation type="journal article" date="2022" name="Int. J. Mol. Sci.">
        <title>Draft Genome of Tanacetum Coccineum: Genomic Comparison of Closely Related Tanacetum-Family Plants.</title>
        <authorList>
            <person name="Yamashiro T."/>
            <person name="Shiraishi A."/>
            <person name="Nakayama K."/>
            <person name="Satake H."/>
        </authorList>
    </citation>
    <scope>NUCLEOTIDE SEQUENCE</scope>
</reference>
<comment type="caution">
    <text evidence="3">The sequence shown here is derived from an EMBL/GenBank/DDBJ whole genome shotgun (WGS) entry which is preliminary data.</text>
</comment>
<organism evidence="3 4">
    <name type="scientific">Tanacetum coccineum</name>
    <dbReference type="NCBI Taxonomy" id="301880"/>
    <lineage>
        <taxon>Eukaryota</taxon>
        <taxon>Viridiplantae</taxon>
        <taxon>Streptophyta</taxon>
        <taxon>Embryophyta</taxon>
        <taxon>Tracheophyta</taxon>
        <taxon>Spermatophyta</taxon>
        <taxon>Magnoliopsida</taxon>
        <taxon>eudicotyledons</taxon>
        <taxon>Gunneridae</taxon>
        <taxon>Pentapetalae</taxon>
        <taxon>asterids</taxon>
        <taxon>campanulids</taxon>
        <taxon>Asterales</taxon>
        <taxon>Asteraceae</taxon>
        <taxon>Asteroideae</taxon>
        <taxon>Anthemideae</taxon>
        <taxon>Anthemidinae</taxon>
        <taxon>Tanacetum</taxon>
    </lineage>
</organism>
<dbReference type="PANTHER" id="PTHR46148:SF59">
    <property type="entry name" value="NUCLEOTIDYLTRANSFERASE, RIBONUCLEASE H"/>
    <property type="match status" value="1"/>
</dbReference>
<proteinExistence type="predicted"/>
<reference evidence="3" key="2">
    <citation type="submission" date="2022-01" db="EMBL/GenBank/DDBJ databases">
        <authorList>
            <person name="Yamashiro T."/>
            <person name="Shiraishi A."/>
            <person name="Satake H."/>
            <person name="Nakayama K."/>
        </authorList>
    </citation>
    <scope>NUCLEOTIDE SEQUENCE</scope>
</reference>
<protein>
    <submittedName>
        <fullName evidence="3">Reverse transcriptase domain-containing protein</fullName>
    </submittedName>
</protein>
<feature type="compositionally biased region" description="Low complexity" evidence="1">
    <location>
        <begin position="349"/>
        <end position="375"/>
    </location>
</feature>
<dbReference type="Pfam" id="PF24626">
    <property type="entry name" value="SH3_Tf2-1"/>
    <property type="match status" value="1"/>
</dbReference>
<gene>
    <name evidence="3" type="ORF">Tco_0654419</name>
</gene>
<dbReference type="GO" id="GO:0003964">
    <property type="term" value="F:RNA-directed DNA polymerase activity"/>
    <property type="evidence" value="ECO:0007669"/>
    <property type="project" value="UniProtKB-KW"/>
</dbReference>
<keyword evidence="3" id="KW-0695">RNA-directed DNA polymerase</keyword>
<dbReference type="InterPro" id="IPR056924">
    <property type="entry name" value="SH3_Tf2-1"/>
</dbReference>
<feature type="region of interest" description="Disordered" evidence="1">
    <location>
        <begin position="224"/>
        <end position="276"/>
    </location>
</feature>
<keyword evidence="3" id="KW-0808">Transferase</keyword>
<evidence type="ECO:0000256" key="1">
    <source>
        <dbReference type="SAM" id="MobiDB-lite"/>
    </source>
</evidence>
<dbReference type="Proteomes" id="UP001151760">
    <property type="component" value="Unassembled WGS sequence"/>
</dbReference>
<sequence length="614" mass="70990">MLKACVLYFMGSWDVHLPLVEFSYNNSYHSSVRCASFEALYGRKCRSLIMWAEVGEGQFIRPELKKGKLAPRFVGLFEIIKKVGPAAYRLDFPEELNGVHDMFHVLNLKKHLADPTLQVPLDEIRVDAKLNFMEDPVEILEREFKKLKRSRIAIVKVWWNSKRGPEFTWEREDQMKMKNPHLFSDILYRVDGGDFVENYGDLWFIVINNPFWKLVGPLEEDLLDDEEKGDKDGDANDEGDDHISDTQDIDDEDAETEYDEDEISKPDVENSEEEEECYIAEADVSSLMDIHIQQETPQIQSPSLRVAKLKKDVSELKKIDLSAEALAALKIQGKKTKRRRTKKSESSKKPSTTKETPKGKAPSKGSKTSKSASAKESVEEPIAEVVMDDAGEDVVRDDDQPQDTSEPKTDKTSNPEWFKQPPRPPTPDPEWNKHQVVFDQPEQPWFNQMVFTTKDPLTFNDLMATSIDFSKSPGHRTVAADYFFNNHMEYLKSFDPERVYTTSITKVKEAWYEIEGIKDMVPTLLIPTKVGVKKMHGYGHLEEIVVKRADCQLYKFKEGDMSRRKWTTIEKKRSKLMVELIDKQMLERRIIQNLERLVGARELEMDYKLMARTI</sequence>
<feature type="compositionally biased region" description="Basic and acidic residues" evidence="1">
    <location>
        <begin position="393"/>
        <end position="413"/>
    </location>
</feature>
<keyword evidence="3" id="KW-0548">Nucleotidyltransferase</keyword>
<evidence type="ECO:0000313" key="4">
    <source>
        <dbReference type="Proteomes" id="UP001151760"/>
    </source>
</evidence>
<dbReference type="Gene3D" id="3.30.420.10">
    <property type="entry name" value="Ribonuclease H-like superfamily/Ribonuclease H"/>
    <property type="match status" value="1"/>
</dbReference>
<keyword evidence="4" id="KW-1185">Reference proteome</keyword>
<feature type="compositionally biased region" description="Acidic residues" evidence="1">
    <location>
        <begin position="379"/>
        <end position="392"/>
    </location>
</feature>
<name>A0ABQ4X424_9ASTR</name>
<feature type="domain" description="Tf2-1-like SH3-like" evidence="2">
    <location>
        <begin position="64"/>
        <end position="111"/>
    </location>
</feature>
<evidence type="ECO:0000259" key="2">
    <source>
        <dbReference type="Pfam" id="PF24626"/>
    </source>
</evidence>
<feature type="region of interest" description="Disordered" evidence="1">
    <location>
        <begin position="330"/>
        <end position="430"/>
    </location>
</feature>
<dbReference type="InterPro" id="IPR036397">
    <property type="entry name" value="RNaseH_sf"/>
</dbReference>
<feature type="compositionally biased region" description="Basic residues" evidence="1">
    <location>
        <begin position="332"/>
        <end position="342"/>
    </location>
</feature>
<dbReference type="EMBL" id="BQNB010009163">
    <property type="protein sequence ID" value="GJS59635.1"/>
    <property type="molecule type" value="Genomic_DNA"/>
</dbReference>
<feature type="compositionally biased region" description="Acidic residues" evidence="1">
    <location>
        <begin position="247"/>
        <end position="262"/>
    </location>
</feature>